<feature type="domain" description="HAMP" evidence="6">
    <location>
        <begin position="210"/>
        <end position="243"/>
    </location>
</feature>
<dbReference type="AlphaFoldDB" id="A0A2D2Q3U3"/>
<dbReference type="PANTHER" id="PTHR32089:SF114">
    <property type="entry name" value="METHYL-ACCEPTING CHEMOTAXIS PROTEIN MCPB"/>
    <property type="match status" value="1"/>
</dbReference>
<keyword evidence="4" id="KW-0175">Coiled coil</keyword>
<dbReference type="CDD" id="cd11386">
    <property type="entry name" value="MCP_signal"/>
    <property type="match status" value="1"/>
</dbReference>
<dbReference type="SUPFAM" id="SSF58104">
    <property type="entry name" value="Methyl-accepting chemotaxis protein (MCP) signaling domain"/>
    <property type="match status" value="1"/>
</dbReference>
<dbReference type="GO" id="GO:0007165">
    <property type="term" value="P:signal transduction"/>
    <property type="evidence" value="ECO:0007669"/>
    <property type="project" value="UniProtKB-KW"/>
</dbReference>
<accession>A0A2D2Q3U3</accession>
<dbReference type="Pfam" id="PF00015">
    <property type="entry name" value="MCPsignal"/>
    <property type="match status" value="1"/>
</dbReference>
<dbReference type="EMBL" id="CP018092">
    <property type="protein sequence ID" value="ATS19194.1"/>
    <property type="molecule type" value="Genomic_DNA"/>
</dbReference>
<evidence type="ECO:0000259" key="6">
    <source>
        <dbReference type="PROSITE" id="PS50885"/>
    </source>
</evidence>
<gene>
    <name evidence="7" type="ORF">BRW62_11105</name>
</gene>
<feature type="domain" description="Methyl-accepting transducer" evidence="5">
    <location>
        <begin position="248"/>
        <end position="484"/>
    </location>
</feature>
<dbReference type="KEGG" id="slw:BRW62_11105"/>
<dbReference type="OrthoDB" id="419276at2"/>
<keyword evidence="1 3" id="KW-0807">Transducer</keyword>
<feature type="coiled-coil region" evidence="4">
    <location>
        <begin position="118"/>
        <end position="186"/>
    </location>
</feature>
<dbReference type="RefSeq" id="WP_099799532.1">
    <property type="nucleotide sequence ID" value="NZ_CP018092.1"/>
</dbReference>
<evidence type="ECO:0000259" key="5">
    <source>
        <dbReference type="PROSITE" id="PS50111"/>
    </source>
</evidence>
<comment type="similarity">
    <text evidence="2">Belongs to the methyl-accepting chemotaxis (MCP) protein family.</text>
</comment>
<reference evidence="7 8" key="1">
    <citation type="submission" date="2016-11" db="EMBL/GenBank/DDBJ databases">
        <title>Complete genome sequence of thermophilic cyanobacteria strain Synechococcus sp. PCC6715.</title>
        <authorList>
            <person name="Tang J."/>
            <person name="Daroch M."/>
            <person name="Liang Y."/>
            <person name="Jiang D."/>
            <person name="Shah M."/>
        </authorList>
    </citation>
    <scope>NUCLEOTIDE SEQUENCE [LARGE SCALE GENOMIC DNA]</scope>
    <source>
        <strain evidence="7 8">PCC 6715</strain>
    </source>
</reference>
<dbReference type="SMART" id="SM00283">
    <property type="entry name" value="MA"/>
    <property type="match status" value="1"/>
</dbReference>
<sequence length="522" mass="55990">MTSLADNARRPTRPLSDRYFNAILTQDIPTLRDILSEDPTDYLVQLTLATALEHQGEIAAATELYGAIAQGDQGIFGQSARNALALLRDNSPPATPAIPTRPAAPVRPTAMSFGRGQIKQLRQELHALESALVQLNQQQWQTPLPEVGDPQLRGIAQGIAALVEQLQQQQQQIMDLEAQRQSDSQLQRQERMKMQEAVINLLLDIEGAQRGDLTVRAKVDEGEMGSIADAFNATVRSLRQIVVQVQAAANQVQAAAQSSQQAIAGLVEGATQQAEDIQRTLQAVEAMAASVQDVAKSAQDAATIAAEGLAAAELGDATMDTTVDSMENIRLSVADTAKKMKRLAESSQEISKIINIISGISEKTNLLAFNASIEAARAGEHGQGFRVVADEVRRLAERVTDSARDIEQLVTGIQQETADVLQQMEGSTAQVVKGTQLVSQTKTTLQGLARLNQQIDSRLQAISERTVSQTATAAEVTQIMQAVAEMAQTTSSASAAVVAAMESLVTVAAELQSSVSRFRVET</sequence>
<dbReference type="Gene3D" id="1.10.287.950">
    <property type="entry name" value="Methyl-accepting chemotaxis protein"/>
    <property type="match status" value="1"/>
</dbReference>
<evidence type="ECO:0000313" key="8">
    <source>
        <dbReference type="Proteomes" id="UP000231057"/>
    </source>
</evidence>
<dbReference type="Proteomes" id="UP000231057">
    <property type="component" value="Chromosome"/>
</dbReference>
<dbReference type="GO" id="GO:0016020">
    <property type="term" value="C:membrane"/>
    <property type="evidence" value="ECO:0007669"/>
    <property type="project" value="InterPro"/>
</dbReference>
<dbReference type="PROSITE" id="PS50885">
    <property type="entry name" value="HAMP"/>
    <property type="match status" value="1"/>
</dbReference>
<evidence type="ECO:0000256" key="2">
    <source>
        <dbReference type="ARBA" id="ARBA00029447"/>
    </source>
</evidence>
<proteinExistence type="inferred from homology"/>
<dbReference type="InterPro" id="IPR003660">
    <property type="entry name" value="HAMP_dom"/>
</dbReference>
<protein>
    <submittedName>
        <fullName evidence="7">Chemotaxis protein</fullName>
    </submittedName>
</protein>
<organism evidence="7 8">
    <name type="scientific">Parathermosynechococcus lividus PCC 6715</name>
    <dbReference type="NCBI Taxonomy" id="1917166"/>
    <lineage>
        <taxon>Bacteria</taxon>
        <taxon>Bacillati</taxon>
        <taxon>Cyanobacteriota</taxon>
        <taxon>Cyanophyceae</taxon>
        <taxon>Acaryochloridales</taxon>
        <taxon>Thermosynechococcaceae</taxon>
        <taxon>Parathermosynechococcus</taxon>
    </lineage>
</organism>
<evidence type="ECO:0000256" key="4">
    <source>
        <dbReference type="SAM" id="Coils"/>
    </source>
</evidence>
<dbReference type="InterPro" id="IPR004089">
    <property type="entry name" value="MCPsignal_dom"/>
</dbReference>
<evidence type="ECO:0000256" key="3">
    <source>
        <dbReference type="PROSITE-ProRule" id="PRU00284"/>
    </source>
</evidence>
<dbReference type="PANTHER" id="PTHR32089">
    <property type="entry name" value="METHYL-ACCEPTING CHEMOTAXIS PROTEIN MCPB"/>
    <property type="match status" value="1"/>
</dbReference>
<reference evidence="8" key="2">
    <citation type="journal article" date="2022" name="Front. Microbiol.">
        <title>Comparative Genomic Analysis Revealed Distinct Molecular Components and Organization of CO2-Concentrating Mechanism in Thermophilic Cyanobacteria.</title>
        <authorList>
            <person name="Tang J."/>
            <person name="Zhou H."/>
            <person name="Yao D."/>
            <person name="Riaz S."/>
            <person name="You D."/>
            <person name="Klepacz-Smolka A."/>
            <person name="Daroch M."/>
        </authorList>
    </citation>
    <scope>NUCLEOTIDE SEQUENCE [LARGE SCALE GENOMIC DNA]</scope>
    <source>
        <strain evidence="8">PCC 6715</strain>
    </source>
</reference>
<keyword evidence="8" id="KW-1185">Reference proteome</keyword>
<evidence type="ECO:0000313" key="7">
    <source>
        <dbReference type="EMBL" id="ATS19194.1"/>
    </source>
</evidence>
<evidence type="ECO:0000256" key="1">
    <source>
        <dbReference type="ARBA" id="ARBA00023224"/>
    </source>
</evidence>
<dbReference type="PROSITE" id="PS50111">
    <property type="entry name" value="CHEMOTAXIS_TRANSDUC_2"/>
    <property type="match status" value="1"/>
</dbReference>
<name>A0A2D2Q3U3_PARLV</name>